<dbReference type="Pfam" id="PF10101">
    <property type="entry name" value="DUF2339"/>
    <property type="match status" value="1"/>
</dbReference>
<dbReference type="EMBL" id="JAPDPJ010000087">
    <property type="protein sequence ID" value="MCW3789183.1"/>
    <property type="molecule type" value="Genomic_DNA"/>
</dbReference>
<feature type="transmembrane region" description="Helical" evidence="2">
    <location>
        <begin position="639"/>
        <end position="657"/>
    </location>
</feature>
<sequence>MESDNDHIKQLEKRIEALIKKQNDFSSEIYMLKLELNKIKNSVSHSSTSSQNKKHPVSSYNVNDSYTSTQNIEVEKHAAPKDFHHQDKKGLHADAKNINKKKSLEKFIGENLMNKIGIAITIIGLAIGTKYSIEHELISPLTRIILGYLFSISLLILGIRLRSKYENYSAVLVSGAMAAKYFITFSAYNYFDLIPQTVAFILMVIFTIFTVLAALSYNLQLIAHIGLVGAYAIPFLLSNDSGRVEILFSYITIINAGILYLSFKKYWKQLFYVSFILTWIIYFAWYIPEYVANLKFEDNFALALSFSSVFFITFYITFLSYKLLKNEIFNKIDIVLLLTNSFVYYGIGYVILDIAKYDQLLGLFTLANAIIHFVVAYTVFKQKLADKNLFHVIIGLVLVFITTAIPVQLEGSWVTLLWAGQAAILFYIGKSKRIGFYELLSYPIIILAFFSLAQDWMVNYTPIYYSTDEKMIQIFNVNFLSSLLFVGAFSFMQYINHKHMDINHSYPKISHIASYLIPSILIFSIYYSFRMEIAQYWNQALVDSKISFTPEGETYATYHKDYNLSKFKTIWIFNYTFVFLSVLSLLNIFRIKSKQLAHSLLVINGIIIISFLIGGIIVLGELRDSYVEQTLAQFYKRDFFCVGIRYVSIILLALLVISSLKLQQKFPFKQHIYSYFELFIHGIILTILSNELITWLSINNAEVAYKTGLSILWGAYSLIMIVIGIIQKKQYVRIASMAIFAVTLIKLFYYDLSNLDTLQKTIVFVSLGVFLLIISFLYNKYKNIINE</sequence>
<dbReference type="AlphaFoldDB" id="A0AAE3SIF6"/>
<evidence type="ECO:0000313" key="3">
    <source>
        <dbReference type="EMBL" id="MCW3789183.1"/>
    </source>
</evidence>
<feature type="transmembrane region" description="Helical" evidence="2">
    <location>
        <begin position="731"/>
        <end position="749"/>
    </location>
</feature>
<keyword evidence="2" id="KW-0472">Membrane</keyword>
<gene>
    <name evidence="3" type="ORF">OM075_22150</name>
</gene>
<feature type="transmembrane region" description="Helical" evidence="2">
    <location>
        <begin position="300"/>
        <end position="321"/>
    </location>
</feature>
<feature type="transmembrane region" description="Helical" evidence="2">
    <location>
        <begin position="137"/>
        <end position="159"/>
    </location>
</feature>
<accession>A0AAE3SIF6</accession>
<name>A0AAE3SIF6_9BACT</name>
<feature type="transmembrane region" description="Helical" evidence="2">
    <location>
        <begin position="678"/>
        <end position="698"/>
    </location>
</feature>
<feature type="transmembrane region" description="Helical" evidence="2">
    <location>
        <begin position="761"/>
        <end position="778"/>
    </location>
</feature>
<feature type="transmembrane region" description="Helical" evidence="2">
    <location>
        <begin position="473"/>
        <end position="491"/>
    </location>
</feature>
<feature type="transmembrane region" description="Helical" evidence="2">
    <location>
        <begin position="570"/>
        <end position="589"/>
    </location>
</feature>
<feature type="transmembrane region" description="Helical" evidence="2">
    <location>
        <begin position="436"/>
        <end position="453"/>
    </location>
</feature>
<protein>
    <submittedName>
        <fullName evidence="3">DUF2339 domain-containing protein</fullName>
    </submittedName>
</protein>
<evidence type="ECO:0000313" key="4">
    <source>
        <dbReference type="Proteomes" id="UP001209229"/>
    </source>
</evidence>
<feature type="transmembrane region" description="Helical" evidence="2">
    <location>
        <begin position="601"/>
        <end position="619"/>
    </location>
</feature>
<evidence type="ECO:0000256" key="2">
    <source>
        <dbReference type="SAM" id="Phobius"/>
    </source>
</evidence>
<feature type="transmembrane region" description="Helical" evidence="2">
    <location>
        <begin position="704"/>
        <end position="726"/>
    </location>
</feature>
<dbReference type="PANTHER" id="PTHR38434:SF1">
    <property type="entry name" value="BLL2549 PROTEIN"/>
    <property type="match status" value="1"/>
</dbReference>
<organism evidence="3 4">
    <name type="scientific">Plebeiibacterium sediminum</name>
    <dbReference type="NCBI Taxonomy" id="2992112"/>
    <lineage>
        <taxon>Bacteria</taxon>
        <taxon>Pseudomonadati</taxon>
        <taxon>Bacteroidota</taxon>
        <taxon>Bacteroidia</taxon>
        <taxon>Marinilabiliales</taxon>
        <taxon>Marinilabiliaceae</taxon>
        <taxon>Plebeiibacterium</taxon>
    </lineage>
</organism>
<feature type="transmembrane region" description="Helical" evidence="2">
    <location>
        <begin position="413"/>
        <end position="429"/>
    </location>
</feature>
<feature type="transmembrane region" description="Helical" evidence="2">
    <location>
        <begin position="112"/>
        <end position="131"/>
    </location>
</feature>
<feature type="transmembrane region" description="Helical" evidence="2">
    <location>
        <begin position="197"/>
        <end position="214"/>
    </location>
</feature>
<dbReference type="RefSeq" id="WP_301192741.1">
    <property type="nucleotide sequence ID" value="NZ_JAPDPJ010000087.1"/>
</dbReference>
<feature type="transmembrane region" description="Helical" evidence="2">
    <location>
        <begin position="244"/>
        <end position="263"/>
    </location>
</feature>
<comment type="caution">
    <text evidence="3">The sequence shown here is derived from an EMBL/GenBank/DDBJ whole genome shotgun (WGS) entry which is preliminary data.</text>
</comment>
<evidence type="ECO:0000256" key="1">
    <source>
        <dbReference type="SAM" id="Coils"/>
    </source>
</evidence>
<dbReference type="InterPro" id="IPR019286">
    <property type="entry name" value="DUF2339_TM"/>
</dbReference>
<keyword evidence="2" id="KW-0812">Transmembrane</keyword>
<feature type="transmembrane region" description="Helical" evidence="2">
    <location>
        <begin position="171"/>
        <end position="191"/>
    </location>
</feature>
<keyword evidence="2" id="KW-1133">Transmembrane helix</keyword>
<feature type="transmembrane region" description="Helical" evidence="2">
    <location>
        <begin position="221"/>
        <end position="238"/>
    </location>
</feature>
<feature type="transmembrane region" description="Helical" evidence="2">
    <location>
        <begin position="270"/>
        <end position="288"/>
    </location>
</feature>
<keyword evidence="1" id="KW-0175">Coiled coil</keyword>
<keyword evidence="4" id="KW-1185">Reference proteome</keyword>
<dbReference type="Proteomes" id="UP001209229">
    <property type="component" value="Unassembled WGS sequence"/>
</dbReference>
<proteinExistence type="predicted"/>
<feature type="transmembrane region" description="Helical" evidence="2">
    <location>
        <begin position="360"/>
        <end position="380"/>
    </location>
</feature>
<feature type="coiled-coil region" evidence="1">
    <location>
        <begin position="1"/>
        <end position="28"/>
    </location>
</feature>
<reference evidence="3" key="1">
    <citation type="submission" date="2022-10" db="EMBL/GenBank/DDBJ databases">
        <authorList>
            <person name="Yu W.X."/>
        </authorList>
    </citation>
    <scope>NUCLEOTIDE SEQUENCE</scope>
    <source>
        <strain evidence="3">AAT</strain>
    </source>
</reference>
<dbReference type="PANTHER" id="PTHR38434">
    <property type="entry name" value="BLL2549 PROTEIN"/>
    <property type="match status" value="1"/>
</dbReference>
<feature type="transmembrane region" description="Helical" evidence="2">
    <location>
        <begin position="389"/>
        <end position="407"/>
    </location>
</feature>
<feature type="transmembrane region" description="Helical" evidence="2">
    <location>
        <begin position="333"/>
        <end position="354"/>
    </location>
</feature>
<feature type="transmembrane region" description="Helical" evidence="2">
    <location>
        <begin position="512"/>
        <end position="529"/>
    </location>
</feature>